<comment type="caution">
    <text evidence="1">The sequence shown here is derived from an EMBL/GenBank/DDBJ whole genome shotgun (WGS) entry which is preliminary data.</text>
</comment>
<evidence type="ECO:0000313" key="2">
    <source>
        <dbReference type="Proteomes" id="UP000265742"/>
    </source>
</evidence>
<keyword evidence="2" id="KW-1185">Reference proteome</keyword>
<name>A0A3A1U9N4_9MICO</name>
<reference evidence="2" key="1">
    <citation type="submission" date="2018-09" db="EMBL/GenBank/DDBJ databases">
        <authorList>
            <person name="Kim I."/>
        </authorList>
    </citation>
    <scope>NUCLEOTIDE SEQUENCE [LARGE SCALE GENOMIC DNA]</scope>
    <source>
        <strain evidence="2">DD4a</strain>
    </source>
</reference>
<proteinExistence type="predicted"/>
<dbReference type="Proteomes" id="UP000265742">
    <property type="component" value="Unassembled WGS sequence"/>
</dbReference>
<dbReference type="Gene3D" id="3.40.50.720">
    <property type="entry name" value="NAD(P)-binding Rossmann-like Domain"/>
    <property type="match status" value="1"/>
</dbReference>
<protein>
    <recommendedName>
        <fullName evidence="3">Bacteriocin biosynthesis cyclodehydratase domain-containing protein</fullName>
    </recommendedName>
</protein>
<organism evidence="1 2">
    <name type="scientific">Amnibacterium setariae</name>
    <dbReference type="NCBI Taxonomy" id="2306585"/>
    <lineage>
        <taxon>Bacteria</taxon>
        <taxon>Bacillati</taxon>
        <taxon>Actinomycetota</taxon>
        <taxon>Actinomycetes</taxon>
        <taxon>Micrococcales</taxon>
        <taxon>Microbacteriaceae</taxon>
        <taxon>Amnibacterium</taxon>
    </lineage>
</organism>
<gene>
    <name evidence="1" type="ORF">D1781_06150</name>
</gene>
<dbReference type="AlphaFoldDB" id="A0A3A1U9N4"/>
<sequence length="257" mass="26812">MLRIDPAAPPLWRTPDSLQFGHDPALARLDPVPLGAEAVLHALTLGVDRRGLERLARTAGLDDLDGLLAGIAPVLDRRAADPPPLAIAVEGAPDLVAAFGDQLGPRPAGAPDLVVLLAHHLVAPADTVRRLAEDQPHLAVVFDDQAAVVGPHVVPGRTPCLRCAEEHRLEDPARRAVAAQLLRRGPARTATSLRTRIGALAVLADAVDGLREAGVSGLEGAAVRVAPDGSVSRERRPWHAACSCRWAAATAPTAPAP</sequence>
<dbReference type="OrthoDB" id="4426339at2"/>
<evidence type="ECO:0000313" key="1">
    <source>
        <dbReference type="EMBL" id="RIX30959.1"/>
    </source>
</evidence>
<accession>A0A3A1U9N4</accession>
<dbReference type="RefSeq" id="WP_119481321.1">
    <property type="nucleotide sequence ID" value="NZ_QXTG01000001.1"/>
</dbReference>
<dbReference type="EMBL" id="QXTG01000001">
    <property type="protein sequence ID" value="RIX30959.1"/>
    <property type="molecule type" value="Genomic_DNA"/>
</dbReference>
<evidence type="ECO:0008006" key="3">
    <source>
        <dbReference type="Google" id="ProtNLM"/>
    </source>
</evidence>